<keyword evidence="2 5" id="KW-0812">Transmembrane</keyword>
<protein>
    <submittedName>
        <fullName evidence="7">VWA domain-containing protein</fullName>
    </submittedName>
</protein>
<feature type="domain" description="VWFA" evidence="6">
    <location>
        <begin position="89"/>
        <end position="277"/>
    </location>
</feature>
<gene>
    <name evidence="7" type="ORF">G9H71_08735</name>
</gene>
<dbReference type="SUPFAM" id="SSF53300">
    <property type="entry name" value="vWA-like"/>
    <property type="match status" value="1"/>
</dbReference>
<sequence>MSGLGFDEPIRLWLLAAVAALAVAYVLLQRRRSRDAVTLPGLGLLAASLPRLGWRKHVAAGFMLAALATTTTAFAAPTAQVQIPRERATVIVALDVSLSMAAEDVSPDRITAAKAAARDFVEGLPEKFNVGLVAFSGSAATVVEATQDHAEVEAAIDALQLGNGTAIGEAVFSGLDAVAAVPGAAGQSAAPARLVLLSDGANTTGRSLAEAAEQAKAAGVPVSTIAYGTEDGVVSTGQGMVRVPVDAPSLATLAQETGGQAYEAASGSELQGVYEDIGSQVGYTTERRGVAGGVAGLGLLAAVAAAGSAIAWSPRAV</sequence>
<keyword evidence="8" id="KW-1185">Reference proteome</keyword>
<dbReference type="PANTHER" id="PTHR22550:SF5">
    <property type="entry name" value="LEUCINE ZIPPER PROTEIN 4"/>
    <property type="match status" value="1"/>
</dbReference>
<dbReference type="PANTHER" id="PTHR22550">
    <property type="entry name" value="SPORE GERMINATION PROTEIN"/>
    <property type="match status" value="1"/>
</dbReference>
<keyword evidence="4 5" id="KW-0472">Membrane</keyword>
<feature type="transmembrane region" description="Helical" evidence="5">
    <location>
        <begin position="290"/>
        <end position="312"/>
    </location>
</feature>
<proteinExistence type="predicted"/>
<evidence type="ECO:0000313" key="7">
    <source>
        <dbReference type="EMBL" id="NHC13866.1"/>
    </source>
</evidence>
<keyword evidence="3 5" id="KW-1133">Transmembrane helix</keyword>
<dbReference type="InterPro" id="IPR050768">
    <property type="entry name" value="UPF0353/GerABKA_families"/>
</dbReference>
<dbReference type="Proteomes" id="UP000800981">
    <property type="component" value="Unassembled WGS sequence"/>
</dbReference>
<dbReference type="Pfam" id="PF13519">
    <property type="entry name" value="VWA_2"/>
    <property type="match status" value="1"/>
</dbReference>
<evidence type="ECO:0000259" key="6">
    <source>
        <dbReference type="PROSITE" id="PS50234"/>
    </source>
</evidence>
<name>A0ABX0GUQ1_9ACTN</name>
<evidence type="ECO:0000256" key="3">
    <source>
        <dbReference type="ARBA" id="ARBA00022989"/>
    </source>
</evidence>
<feature type="transmembrane region" description="Helical" evidence="5">
    <location>
        <begin position="12"/>
        <end position="28"/>
    </location>
</feature>
<evidence type="ECO:0000256" key="2">
    <source>
        <dbReference type="ARBA" id="ARBA00022692"/>
    </source>
</evidence>
<dbReference type="RefSeq" id="WP_166280825.1">
    <property type="nucleotide sequence ID" value="NZ_JAANNP010000003.1"/>
</dbReference>
<dbReference type="InterPro" id="IPR002035">
    <property type="entry name" value="VWF_A"/>
</dbReference>
<accession>A0ABX0GUQ1</accession>
<dbReference type="EMBL" id="JAANNP010000003">
    <property type="protein sequence ID" value="NHC13866.1"/>
    <property type="molecule type" value="Genomic_DNA"/>
</dbReference>
<dbReference type="PROSITE" id="PS50234">
    <property type="entry name" value="VWFA"/>
    <property type="match status" value="1"/>
</dbReference>
<dbReference type="InterPro" id="IPR036465">
    <property type="entry name" value="vWFA_dom_sf"/>
</dbReference>
<keyword evidence="1" id="KW-1003">Cell membrane</keyword>
<evidence type="ECO:0000256" key="1">
    <source>
        <dbReference type="ARBA" id="ARBA00022475"/>
    </source>
</evidence>
<dbReference type="Gene3D" id="3.40.50.410">
    <property type="entry name" value="von Willebrand factor, type A domain"/>
    <property type="match status" value="1"/>
</dbReference>
<reference evidence="7 8" key="1">
    <citation type="submission" date="2020-03" db="EMBL/GenBank/DDBJ databases">
        <title>Two novel Motilibacter sp.</title>
        <authorList>
            <person name="Liu S."/>
        </authorList>
    </citation>
    <scope>NUCLEOTIDE SEQUENCE [LARGE SCALE GENOMIC DNA]</scope>
    <source>
        <strain evidence="7 8">E257</strain>
    </source>
</reference>
<dbReference type="SMART" id="SM00327">
    <property type="entry name" value="VWA"/>
    <property type="match status" value="1"/>
</dbReference>
<evidence type="ECO:0000256" key="4">
    <source>
        <dbReference type="ARBA" id="ARBA00023136"/>
    </source>
</evidence>
<organism evidence="7 8">
    <name type="scientific">Motilibacter deserti</name>
    <dbReference type="NCBI Taxonomy" id="2714956"/>
    <lineage>
        <taxon>Bacteria</taxon>
        <taxon>Bacillati</taxon>
        <taxon>Actinomycetota</taxon>
        <taxon>Actinomycetes</taxon>
        <taxon>Motilibacterales</taxon>
        <taxon>Motilibacteraceae</taxon>
        <taxon>Motilibacter</taxon>
    </lineage>
</organism>
<evidence type="ECO:0000313" key="8">
    <source>
        <dbReference type="Proteomes" id="UP000800981"/>
    </source>
</evidence>
<comment type="caution">
    <text evidence="7">The sequence shown here is derived from an EMBL/GenBank/DDBJ whole genome shotgun (WGS) entry which is preliminary data.</text>
</comment>
<evidence type="ECO:0000256" key="5">
    <source>
        <dbReference type="SAM" id="Phobius"/>
    </source>
</evidence>